<evidence type="ECO:0000256" key="2">
    <source>
        <dbReference type="ARBA" id="ARBA00022448"/>
    </source>
</evidence>
<gene>
    <name evidence="9" type="ORF">ACFQGU_05565</name>
</gene>
<dbReference type="InterPro" id="IPR020846">
    <property type="entry name" value="MFS_dom"/>
</dbReference>
<evidence type="ECO:0000256" key="1">
    <source>
        <dbReference type="ARBA" id="ARBA00004651"/>
    </source>
</evidence>
<dbReference type="Proteomes" id="UP001596138">
    <property type="component" value="Unassembled WGS sequence"/>
</dbReference>
<organism evidence="9 10">
    <name type="scientific">Longivirga aurantiaca</name>
    <dbReference type="NCBI Taxonomy" id="1837743"/>
    <lineage>
        <taxon>Bacteria</taxon>
        <taxon>Bacillati</taxon>
        <taxon>Actinomycetota</taxon>
        <taxon>Actinomycetes</taxon>
        <taxon>Sporichthyales</taxon>
        <taxon>Sporichthyaceae</taxon>
        <taxon>Longivirga</taxon>
    </lineage>
</organism>
<dbReference type="InterPro" id="IPR001958">
    <property type="entry name" value="Tet-R_TetA/multi-R_MdtG-like"/>
</dbReference>
<reference evidence="10" key="1">
    <citation type="journal article" date="2019" name="Int. J. Syst. Evol. Microbiol.">
        <title>The Global Catalogue of Microorganisms (GCM) 10K type strain sequencing project: providing services to taxonomists for standard genome sequencing and annotation.</title>
        <authorList>
            <consortium name="The Broad Institute Genomics Platform"/>
            <consortium name="The Broad Institute Genome Sequencing Center for Infectious Disease"/>
            <person name="Wu L."/>
            <person name="Ma J."/>
        </authorList>
    </citation>
    <scope>NUCLEOTIDE SEQUENCE [LARGE SCALE GENOMIC DNA]</scope>
    <source>
        <strain evidence="10">CGMCC 4.7317</strain>
    </source>
</reference>
<keyword evidence="2" id="KW-0813">Transport</keyword>
<keyword evidence="10" id="KW-1185">Reference proteome</keyword>
<dbReference type="SUPFAM" id="SSF103473">
    <property type="entry name" value="MFS general substrate transporter"/>
    <property type="match status" value="1"/>
</dbReference>
<evidence type="ECO:0000313" key="9">
    <source>
        <dbReference type="EMBL" id="MFC6237334.1"/>
    </source>
</evidence>
<feature type="transmembrane region" description="Helical" evidence="7">
    <location>
        <begin position="91"/>
        <end position="111"/>
    </location>
</feature>
<dbReference type="RefSeq" id="WP_386764547.1">
    <property type="nucleotide sequence ID" value="NZ_JBHSTI010000008.1"/>
</dbReference>
<dbReference type="CDD" id="cd17325">
    <property type="entry name" value="MFS_MdtG_SLC18_like"/>
    <property type="match status" value="1"/>
</dbReference>
<dbReference type="EMBL" id="JBHSTI010000008">
    <property type="protein sequence ID" value="MFC6237334.1"/>
    <property type="molecule type" value="Genomic_DNA"/>
</dbReference>
<dbReference type="Gene3D" id="1.20.1250.20">
    <property type="entry name" value="MFS general substrate transporter like domains"/>
    <property type="match status" value="2"/>
</dbReference>
<evidence type="ECO:0000313" key="10">
    <source>
        <dbReference type="Proteomes" id="UP001596138"/>
    </source>
</evidence>
<name>A0ABW1SZA6_9ACTN</name>
<evidence type="ECO:0000256" key="4">
    <source>
        <dbReference type="ARBA" id="ARBA00022989"/>
    </source>
</evidence>
<keyword evidence="5 7" id="KW-0472">Membrane</keyword>
<evidence type="ECO:0000256" key="7">
    <source>
        <dbReference type="SAM" id="Phobius"/>
    </source>
</evidence>
<keyword evidence="3 7" id="KW-0812">Transmembrane</keyword>
<protein>
    <submittedName>
        <fullName evidence="9">MFS transporter</fullName>
    </submittedName>
</protein>
<evidence type="ECO:0000256" key="3">
    <source>
        <dbReference type="ARBA" id="ARBA00022692"/>
    </source>
</evidence>
<keyword evidence="4 7" id="KW-1133">Transmembrane helix</keyword>
<dbReference type="InterPro" id="IPR011701">
    <property type="entry name" value="MFS"/>
</dbReference>
<comment type="caution">
    <text evidence="9">The sequence shown here is derived from an EMBL/GenBank/DDBJ whole genome shotgun (WGS) entry which is preliminary data.</text>
</comment>
<evidence type="ECO:0000256" key="6">
    <source>
        <dbReference type="SAM" id="MobiDB-lite"/>
    </source>
</evidence>
<feature type="transmembrane region" description="Helical" evidence="7">
    <location>
        <begin position="117"/>
        <end position="139"/>
    </location>
</feature>
<proteinExistence type="predicted"/>
<feature type="region of interest" description="Disordered" evidence="6">
    <location>
        <begin position="418"/>
        <end position="438"/>
    </location>
</feature>
<feature type="transmembrane region" description="Helical" evidence="7">
    <location>
        <begin position="360"/>
        <end position="383"/>
    </location>
</feature>
<feature type="transmembrane region" description="Helical" evidence="7">
    <location>
        <begin position="27"/>
        <end position="52"/>
    </location>
</feature>
<feature type="transmembrane region" description="Helical" evidence="7">
    <location>
        <begin position="234"/>
        <end position="259"/>
    </location>
</feature>
<dbReference type="PRINTS" id="PR01035">
    <property type="entry name" value="TCRTETA"/>
</dbReference>
<evidence type="ECO:0000259" key="8">
    <source>
        <dbReference type="PROSITE" id="PS50850"/>
    </source>
</evidence>
<evidence type="ECO:0000256" key="5">
    <source>
        <dbReference type="ARBA" id="ARBA00023136"/>
    </source>
</evidence>
<feature type="transmembrane region" description="Helical" evidence="7">
    <location>
        <begin position="389"/>
        <end position="408"/>
    </location>
</feature>
<feature type="transmembrane region" description="Helical" evidence="7">
    <location>
        <begin position="301"/>
        <end position="319"/>
    </location>
</feature>
<feature type="transmembrane region" description="Helical" evidence="7">
    <location>
        <begin position="271"/>
        <end position="289"/>
    </location>
</feature>
<feature type="transmembrane region" description="Helical" evidence="7">
    <location>
        <begin position="151"/>
        <end position="175"/>
    </location>
</feature>
<dbReference type="Pfam" id="PF07690">
    <property type="entry name" value="MFS_1"/>
    <property type="match status" value="1"/>
</dbReference>
<feature type="transmembrane region" description="Helical" evidence="7">
    <location>
        <begin position="325"/>
        <end position="348"/>
    </location>
</feature>
<feature type="transmembrane region" description="Helical" evidence="7">
    <location>
        <begin position="181"/>
        <end position="200"/>
    </location>
</feature>
<dbReference type="InterPro" id="IPR050930">
    <property type="entry name" value="MFS_Vesicular_Transporter"/>
</dbReference>
<feature type="transmembrane region" description="Helical" evidence="7">
    <location>
        <begin position="58"/>
        <end position="84"/>
    </location>
</feature>
<sequence>MSEPGTRRTLGSRVRSLPWLEGLPREVAVLAAVAFCVALGFGIVAPAIPIFAQQFEVTAFWAASVVSVFALMRLIGALPAGWIVDRVGERMTLIVGLTIVAVSSAFAGLSTSFAQLLVLRGIGGLGSAMFTVSALALLIRVAAPEQRGRAAAAFQGGFLLGGVTGPAVGGIVLGISIRLPFFVYAATLGAAVVVVITTMSRTRLLDAPEKPSNAAAAAGRSGWAIMRQAVRDRAYVTALVVNFGSGFTAFGLRSAIVPLFVVNSLGLDPAWAGYGALASAAVQAPLLSRAGRTTDTQGRRIALMLGTGITAIGFLALALTGSLWAFLGAMAVLGAGSAYLGAGPSAVVGDITGGRREGPVVATFQMMSDVGAIAGPLIVGAIVDSTKSYSLGFTIGAVIMLITLAMSATMPETLGRAKAQAATAPHLDPATEPEAPPA</sequence>
<dbReference type="PANTHER" id="PTHR23506:SF23">
    <property type="entry name" value="GH10249P"/>
    <property type="match status" value="1"/>
</dbReference>
<feature type="domain" description="Major facilitator superfamily (MFS) profile" evidence="8">
    <location>
        <begin position="26"/>
        <end position="414"/>
    </location>
</feature>
<accession>A0ABW1SZA6</accession>
<comment type="subcellular location">
    <subcellularLocation>
        <location evidence="1">Cell membrane</location>
        <topology evidence="1">Multi-pass membrane protein</topology>
    </subcellularLocation>
</comment>
<dbReference type="PANTHER" id="PTHR23506">
    <property type="entry name" value="GH10249P"/>
    <property type="match status" value="1"/>
</dbReference>
<dbReference type="InterPro" id="IPR036259">
    <property type="entry name" value="MFS_trans_sf"/>
</dbReference>
<dbReference type="PROSITE" id="PS50850">
    <property type="entry name" value="MFS"/>
    <property type="match status" value="1"/>
</dbReference>